<feature type="domain" description="BD-FAE-like" evidence="3">
    <location>
        <begin position="158"/>
        <end position="268"/>
    </location>
</feature>
<organism evidence="4 5">
    <name type="scientific">Pseudofrankia asymbiotica</name>
    <dbReference type="NCBI Taxonomy" id="1834516"/>
    <lineage>
        <taxon>Bacteria</taxon>
        <taxon>Bacillati</taxon>
        <taxon>Actinomycetota</taxon>
        <taxon>Actinomycetes</taxon>
        <taxon>Frankiales</taxon>
        <taxon>Frankiaceae</taxon>
        <taxon>Pseudofrankia</taxon>
    </lineage>
</organism>
<accession>A0A1V2I4Y6</accession>
<keyword evidence="2" id="KW-1133">Transmembrane helix</keyword>
<keyword evidence="2" id="KW-0472">Membrane</keyword>
<evidence type="ECO:0000259" key="3">
    <source>
        <dbReference type="Pfam" id="PF20434"/>
    </source>
</evidence>
<dbReference type="EMBL" id="MOMC01000054">
    <property type="protein sequence ID" value="ONH26045.1"/>
    <property type="molecule type" value="Genomic_DNA"/>
</dbReference>
<evidence type="ECO:0000313" key="5">
    <source>
        <dbReference type="Proteomes" id="UP000188929"/>
    </source>
</evidence>
<name>A0A1V2I4Y6_9ACTN</name>
<keyword evidence="2" id="KW-0812">Transmembrane</keyword>
<feature type="transmembrane region" description="Helical" evidence="2">
    <location>
        <begin position="43"/>
        <end position="61"/>
    </location>
</feature>
<dbReference type="OrthoDB" id="9803828at2"/>
<evidence type="ECO:0000256" key="2">
    <source>
        <dbReference type="SAM" id="Phobius"/>
    </source>
</evidence>
<keyword evidence="5" id="KW-1185">Reference proteome</keyword>
<protein>
    <submittedName>
        <fullName evidence="4">Esterase</fullName>
    </submittedName>
</protein>
<evidence type="ECO:0000313" key="4">
    <source>
        <dbReference type="EMBL" id="ONH26045.1"/>
    </source>
</evidence>
<dbReference type="RefSeq" id="WP_076819988.1">
    <property type="nucleotide sequence ID" value="NZ_MOMC01000054.1"/>
</dbReference>
<sequence length="389" mass="41571">MPVGYLVAVVLIGCAVLVALAPPRRPPLLAKAAYLWGIAWNELPLLALAYLLVVTLLAFTAGDVDSVGGWLTFGLAVLIAVGVAVVAWLGTRARPAVEEALDEALDAGRGAGLDAPATNGRRLRRYGRILFGPFPVRGPGVRRVKNIPYGDEGWRNLIDVYHDRSRPAGGPVLIHLHGGRYTGGRKSTQSLPMLHRLAREGWVCISANYRLRPAAGLREHLADAKKVIAWAREHGAEYGADPSTIFVAGSSAGAHLMSLAALTADDPAHQPGFETADTSVTAVVCLGGYYGDYGTDPGWRAPSSPLDYARPDAPPFFVAHGDRDNVARVEDAREFVARLRAVSSSPVVYAELPGGQHALDLFHSPRFEAVVDGIETFAAWVRSRANTPA</sequence>
<evidence type="ECO:0000256" key="1">
    <source>
        <dbReference type="ARBA" id="ARBA00022801"/>
    </source>
</evidence>
<dbReference type="Pfam" id="PF20434">
    <property type="entry name" value="BD-FAE"/>
    <property type="match status" value="1"/>
</dbReference>
<dbReference type="InterPro" id="IPR049492">
    <property type="entry name" value="BD-FAE-like_dom"/>
</dbReference>
<dbReference type="InterPro" id="IPR050300">
    <property type="entry name" value="GDXG_lipolytic_enzyme"/>
</dbReference>
<reference evidence="5" key="1">
    <citation type="submission" date="2016-10" db="EMBL/GenBank/DDBJ databases">
        <title>Frankia sp. NRRL B-16386 Genome sequencing.</title>
        <authorList>
            <person name="Ghodhbane-Gtari F."/>
            <person name="Swanson E."/>
            <person name="Gueddou A."/>
            <person name="Hezbri K."/>
            <person name="Ktari K."/>
            <person name="Nouioui I."/>
            <person name="Morris K."/>
            <person name="Simpson S."/>
            <person name="Abebe-Akele F."/>
            <person name="Thomas K."/>
            <person name="Gtari M."/>
            <person name="Tisa L.S."/>
        </authorList>
    </citation>
    <scope>NUCLEOTIDE SEQUENCE [LARGE SCALE GENOMIC DNA]</scope>
    <source>
        <strain evidence="5">NRRL B-16386</strain>
    </source>
</reference>
<feature type="transmembrane region" description="Helical" evidence="2">
    <location>
        <begin position="67"/>
        <end position="89"/>
    </location>
</feature>
<dbReference type="STRING" id="1834516.BL253_25855"/>
<dbReference type="PANTHER" id="PTHR48081">
    <property type="entry name" value="AB HYDROLASE SUPERFAMILY PROTEIN C4A8.06C"/>
    <property type="match status" value="1"/>
</dbReference>
<dbReference type="PANTHER" id="PTHR48081:SF33">
    <property type="entry name" value="KYNURENINE FORMAMIDASE"/>
    <property type="match status" value="1"/>
</dbReference>
<keyword evidence="1" id="KW-0378">Hydrolase</keyword>
<dbReference type="InterPro" id="IPR029058">
    <property type="entry name" value="AB_hydrolase_fold"/>
</dbReference>
<dbReference type="GO" id="GO:0016787">
    <property type="term" value="F:hydrolase activity"/>
    <property type="evidence" value="ECO:0007669"/>
    <property type="project" value="UniProtKB-KW"/>
</dbReference>
<dbReference type="AlphaFoldDB" id="A0A1V2I4Y6"/>
<proteinExistence type="predicted"/>
<comment type="caution">
    <text evidence="4">The sequence shown here is derived from an EMBL/GenBank/DDBJ whole genome shotgun (WGS) entry which is preliminary data.</text>
</comment>
<dbReference type="Proteomes" id="UP000188929">
    <property type="component" value="Unassembled WGS sequence"/>
</dbReference>
<gene>
    <name evidence="4" type="ORF">BL253_25855</name>
</gene>
<dbReference type="SUPFAM" id="SSF53474">
    <property type="entry name" value="alpha/beta-Hydrolases"/>
    <property type="match status" value="1"/>
</dbReference>
<dbReference type="Gene3D" id="3.40.50.1820">
    <property type="entry name" value="alpha/beta hydrolase"/>
    <property type="match status" value="1"/>
</dbReference>
<feature type="transmembrane region" description="Helical" evidence="2">
    <location>
        <begin position="6"/>
        <end position="22"/>
    </location>
</feature>